<dbReference type="AlphaFoldDB" id="A0A482VWR3"/>
<accession>A0A482VWR3</accession>
<dbReference type="PANTHER" id="PTHR37159:SF1">
    <property type="entry name" value="GH11867P"/>
    <property type="match status" value="1"/>
</dbReference>
<feature type="non-terminal residue" evidence="3">
    <location>
        <position position="340"/>
    </location>
</feature>
<dbReference type="InterPro" id="IPR018713">
    <property type="entry name" value="MPAB/Lcp_cat_dom"/>
</dbReference>
<gene>
    <name evidence="3" type="ORF">BDFB_006822</name>
</gene>
<name>A0A482VWR3_ASBVE</name>
<dbReference type="Pfam" id="PF09995">
    <property type="entry name" value="MPAB_Lcp_cat"/>
    <property type="match status" value="1"/>
</dbReference>
<evidence type="ECO:0000259" key="2">
    <source>
        <dbReference type="Pfam" id="PF09995"/>
    </source>
</evidence>
<dbReference type="Proteomes" id="UP000292052">
    <property type="component" value="Unassembled WGS sequence"/>
</dbReference>
<evidence type="ECO:0000313" key="4">
    <source>
        <dbReference type="Proteomes" id="UP000292052"/>
    </source>
</evidence>
<proteinExistence type="predicted"/>
<dbReference type="STRING" id="1661398.A0A482VWR3"/>
<evidence type="ECO:0000256" key="1">
    <source>
        <dbReference type="SAM" id="Phobius"/>
    </source>
</evidence>
<dbReference type="OrthoDB" id="6361347at2759"/>
<feature type="domain" description="ER-bound oxygenase mpaB/mpaB'/Rubber oxygenase catalytic" evidence="2">
    <location>
        <begin position="49"/>
        <end position="203"/>
    </location>
</feature>
<keyword evidence="1" id="KW-1133">Transmembrane helix</keyword>
<dbReference type="EMBL" id="QDEB01054649">
    <property type="protein sequence ID" value="RZC37220.1"/>
    <property type="molecule type" value="Genomic_DNA"/>
</dbReference>
<evidence type="ECO:0000313" key="3">
    <source>
        <dbReference type="EMBL" id="RZC37220.1"/>
    </source>
</evidence>
<protein>
    <recommendedName>
        <fullName evidence="2">ER-bound oxygenase mpaB/mpaB'/Rubber oxygenase catalytic domain-containing protein</fullName>
    </recommendedName>
</protein>
<dbReference type="PANTHER" id="PTHR37159">
    <property type="entry name" value="GH11867P"/>
    <property type="match status" value="1"/>
</dbReference>
<feature type="non-terminal residue" evidence="3">
    <location>
        <position position="1"/>
    </location>
</feature>
<keyword evidence="1" id="KW-0812">Transmembrane</keyword>
<organism evidence="3 4">
    <name type="scientific">Asbolus verrucosus</name>
    <name type="common">Desert ironclad beetle</name>
    <dbReference type="NCBI Taxonomy" id="1661398"/>
    <lineage>
        <taxon>Eukaryota</taxon>
        <taxon>Metazoa</taxon>
        <taxon>Ecdysozoa</taxon>
        <taxon>Arthropoda</taxon>
        <taxon>Hexapoda</taxon>
        <taxon>Insecta</taxon>
        <taxon>Pterygota</taxon>
        <taxon>Neoptera</taxon>
        <taxon>Endopterygota</taxon>
        <taxon>Coleoptera</taxon>
        <taxon>Polyphaga</taxon>
        <taxon>Cucujiformia</taxon>
        <taxon>Tenebrionidae</taxon>
        <taxon>Pimeliinae</taxon>
        <taxon>Asbolus</taxon>
    </lineage>
</organism>
<keyword evidence="4" id="KW-1185">Reference proteome</keyword>
<reference evidence="3 4" key="1">
    <citation type="submission" date="2017-03" db="EMBL/GenBank/DDBJ databases">
        <title>Genome of the blue death feigning beetle - Asbolus verrucosus.</title>
        <authorList>
            <person name="Rider S.D."/>
        </authorList>
    </citation>
    <scope>NUCLEOTIDE SEQUENCE [LARGE SCALE GENOMIC DNA]</scope>
    <source>
        <strain evidence="3">Butters</strain>
        <tissue evidence="3">Head and leg muscle</tissue>
    </source>
</reference>
<feature type="transmembrane region" description="Helical" evidence="1">
    <location>
        <begin position="53"/>
        <end position="77"/>
    </location>
</feature>
<sequence length="340" mass="39509">PFDAEKFVDFLIDEGVKLPCDDSVESFNRDEALPPFYDETMYKRGQKFFHDNIFALFLGKLLGLLSVLAIPSIIRILMYTKMSGSAMTAYKRYMSTVFHMCIWYQSDFTPGSKLWRSVMEVKGKHNSVSKRCCTAGLGRINQRDMALTQFGFMGYALVKREKIGLHNAKNEDLQAFVHVWRVIGYVMGLEDRFNICRDSVEETAEICRVLAYKLLRPAVAKKDKDFVAMATYLTQGMWTMNPSLETKIYLNLLDRMLQPPNNSNNNNKELYIPLNLFQRINLNFITCVIWTLQFRIVRLYFNHLQTTALWLMKVCPFLAYYAFGYSNSHVTVLPDDIKDR</sequence>
<keyword evidence="1" id="KW-0472">Membrane</keyword>
<comment type="caution">
    <text evidence="3">The sequence shown here is derived from an EMBL/GenBank/DDBJ whole genome shotgun (WGS) entry which is preliminary data.</text>
</comment>
<dbReference type="GO" id="GO:0016491">
    <property type="term" value="F:oxidoreductase activity"/>
    <property type="evidence" value="ECO:0007669"/>
    <property type="project" value="InterPro"/>
</dbReference>